<dbReference type="EMBL" id="BAABDQ010000003">
    <property type="protein sequence ID" value="GAA3536485.1"/>
    <property type="molecule type" value="Genomic_DNA"/>
</dbReference>
<evidence type="ECO:0000313" key="4">
    <source>
        <dbReference type="Proteomes" id="UP001500630"/>
    </source>
</evidence>
<dbReference type="SUPFAM" id="SSF48403">
    <property type="entry name" value="Ankyrin repeat"/>
    <property type="match status" value="1"/>
</dbReference>
<dbReference type="Gene3D" id="1.25.40.20">
    <property type="entry name" value="Ankyrin repeat-containing domain"/>
    <property type="match status" value="1"/>
</dbReference>
<feature type="repeat" description="ANK" evidence="1">
    <location>
        <begin position="74"/>
        <end position="106"/>
    </location>
</feature>
<keyword evidence="4" id="KW-1185">Reference proteome</keyword>
<accession>A0ABP6VNV5</accession>
<organism evidence="3 4">
    <name type="scientific">Nonomuraea rosea</name>
    <dbReference type="NCBI Taxonomy" id="638574"/>
    <lineage>
        <taxon>Bacteria</taxon>
        <taxon>Bacillati</taxon>
        <taxon>Actinomycetota</taxon>
        <taxon>Actinomycetes</taxon>
        <taxon>Streptosporangiales</taxon>
        <taxon>Streptosporangiaceae</taxon>
        <taxon>Nonomuraea</taxon>
    </lineage>
</organism>
<dbReference type="PROSITE" id="PS50088">
    <property type="entry name" value="ANK_REPEAT"/>
    <property type="match status" value="1"/>
</dbReference>
<evidence type="ECO:0000313" key="3">
    <source>
        <dbReference type="EMBL" id="GAA3536485.1"/>
    </source>
</evidence>
<dbReference type="InterPro" id="IPR036770">
    <property type="entry name" value="Ankyrin_rpt-contain_sf"/>
</dbReference>
<gene>
    <name evidence="3" type="ORF">GCM10022419_015330</name>
</gene>
<evidence type="ECO:0000256" key="1">
    <source>
        <dbReference type="PROSITE-ProRule" id="PRU00023"/>
    </source>
</evidence>
<sequence>MDSLSLGTLLQNLRRVRTIPCTAPYRGTIGSIDGDPELEGAATTSFGLAGAGGHRRARRACAEADVPAGLADGKGDTLLMPAAYYGHAETVRLLVTSGAGPRTVNGRGRPSTAPASGKKESAMVRALPDAAAGPMARAPSAVDTARKCANDQLIQCFSQ</sequence>
<dbReference type="Proteomes" id="UP001500630">
    <property type="component" value="Unassembled WGS sequence"/>
</dbReference>
<name>A0ABP6VNV5_9ACTN</name>
<dbReference type="PROSITE" id="PS50297">
    <property type="entry name" value="ANK_REP_REGION"/>
    <property type="match status" value="1"/>
</dbReference>
<protein>
    <submittedName>
        <fullName evidence="3">Ankyrin repeat domain-containing protein</fullName>
    </submittedName>
</protein>
<feature type="region of interest" description="Disordered" evidence="2">
    <location>
        <begin position="99"/>
        <end position="121"/>
    </location>
</feature>
<evidence type="ECO:0000256" key="2">
    <source>
        <dbReference type="SAM" id="MobiDB-lite"/>
    </source>
</evidence>
<keyword evidence="1" id="KW-0040">ANK repeat</keyword>
<dbReference type="InterPro" id="IPR002110">
    <property type="entry name" value="Ankyrin_rpt"/>
</dbReference>
<reference evidence="4" key="1">
    <citation type="journal article" date="2019" name="Int. J. Syst. Evol. Microbiol.">
        <title>The Global Catalogue of Microorganisms (GCM) 10K type strain sequencing project: providing services to taxonomists for standard genome sequencing and annotation.</title>
        <authorList>
            <consortium name="The Broad Institute Genomics Platform"/>
            <consortium name="The Broad Institute Genome Sequencing Center for Infectious Disease"/>
            <person name="Wu L."/>
            <person name="Ma J."/>
        </authorList>
    </citation>
    <scope>NUCLEOTIDE SEQUENCE [LARGE SCALE GENOMIC DNA]</scope>
    <source>
        <strain evidence="4">JCM 17326</strain>
    </source>
</reference>
<proteinExistence type="predicted"/>
<comment type="caution">
    <text evidence="3">The sequence shown here is derived from an EMBL/GenBank/DDBJ whole genome shotgun (WGS) entry which is preliminary data.</text>
</comment>